<feature type="chain" id="PRO_5002510019" description="Cytochrome c family protein" evidence="2">
    <location>
        <begin position="22"/>
        <end position="195"/>
    </location>
</feature>
<feature type="signal peptide" evidence="2">
    <location>
        <begin position="1"/>
        <end position="21"/>
    </location>
</feature>
<keyword evidence="2" id="KW-0732">Signal</keyword>
<feature type="compositionally biased region" description="Low complexity" evidence="1">
    <location>
        <begin position="26"/>
        <end position="50"/>
    </location>
</feature>
<dbReference type="KEGG" id="samy:DB32_005733"/>
<dbReference type="SUPFAM" id="SSF48695">
    <property type="entry name" value="Multiheme cytochromes"/>
    <property type="match status" value="1"/>
</dbReference>
<evidence type="ECO:0000313" key="3">
    <source>
        <dbReference type="EMBL" id="AKF08584.1"/>
    </source>
</evidence>
<evidence type="ECO:0000256" key="2">
    <source>
        <dbReference type="SAM" id="SignalP"/>
    </source>
</evidence>
<name>A0A0F6SGF1_9BACT</name>
<protein>
    <recommendedName>
        <fullName evidence="5">Cytochrome c family protein</fullName>
    </recommendedName>
</protein>
<evidence type="ECO:0000256" key="1">
    <source>
        <dbReference type="SAM" id="MobiDB-lite"/>
    </source>
</evidence>
<feature type="compositionally biased region" description="Acidic residues" evidence="1">
    <location>
        <begin position="51"/>
        <end position="63"/>
    </location>
</feature>
<evidence type="ECO:0008006" key="5">
    <source>
        <dbReference type="Google" id="ProtNLM"/>
    </source>
</evidence>
<dbReference type="Proteomes" id="UP000034883">
    <property type="component" value="Chromosome"/>
</dbReference>
<feature type="region of interest" description="Disordered" evidence="1">
    <location>
        <begin position="22"/>
        <end position="88"/>
    </location>
</feature>
<dbReference type="InterPro" id="IPR036280">
    <property type="entry name" value="Multihaem_cyt_sf"/>
</dbReference>
<keyword evidence="4" id="KW-1185">Reference proteome</keyword>
<organism evidence="3 4">
    <name type="scientific">Sandaracinus amylolyticus</name>
    <dbReference type="NCBI Taxonomy" id="927083"/>
    <lineage>
        <taxon>Bacteria</taxon>
        <taxon>Pseudomonadati</taxon>
        <taxon>Myxococcota</taxon>
        <taxon>Polyangia</taxon>
        <taxon>Polyangiales</taxon>
        <taxon>Sandaracinaceae</taxon>
        <taxon>Sandaracinus</taxon>
    </lineage>
</organism>
<reference evidence="3 4" key="1">
    <citation type="submission" date="2015-03" db="EMBL/GenBank/DDBJ databases">
        <title>Genome assembly of Sandaracinus amylolyticus DSM 53668.</title>
        <authorList>
            <person name="Sharma G."/>
            <person name="Subramanian S."/>
        </authorList>
    </citation>
    <scope>NUCLEOTIDE SEQUENCE [LARGE SCALE GENOMIC DNA]</scope>
    <source>
        <strain evidence="3 4">DSM 53668</strain>
    </source>
</reference>
<dbReference type="EMBL" id="CP011125">
    <property type="protein sequence ID" value="AKF08584.1"/>
    <property type="molecule type" value="Genomic_DNA"/>
</dbReference>
<dbReference type="PROSITE" id="PS51257">
    <property type="entry name" value="PROKAR_LIPOPROTEIN"/>
    <property type="match status" value="1"/>
</dbReference>
<evidence type="ECO:0000313" key="4">
    <source>
        <dbReference type="Proteomes" id="UP000034883"/>
    </source>
</evidence>
<dbReference type="STRING" id="927083.DB32_005733"/>
<accession>A0A0F6SGF1</accession>
<gene>
    <name evidence="3" type="ORF">DB32_005733</name>
</gene>
<proteinExistence type="predicted"/>
<sequence>MLMRVRSLIAIVSVLVLGACGGGGSSSSETTSSSTEGEGTTGGQATSSELEGFDSEGFEEGEPTVDHGRGSARELLGINPPPQPWDQMSHADQEMYMVAYVLPIHAEIFAEHDREEFAQFDCASCHGDDGPQRNYEMPSRSLPPLPPEGSERWQRAAQRDPEDWAFMTDVVLPTIRTQLGEPEMTCFGCHPQSTR</sequence>
<dbReference type="AlphaFoldDB" id="A0A0F6SGF1"/>
<feature type="region of interest" description="Disordered" evidence="1">
    <location>
        <begin position="131"/>
        <end position="160"/>
    </location>
</feature>
<feature type="compositionally biased region" description="Basic and acidic residues" evidence="1">
    <location>
        <begin position="149"/>
        <end position="160"/>
    </location>
</feature>